<evidence type="ECO:0000313" key="4">
    <source>
        <dbReference type="EMBL" id="GAK54685.1"/>
    </source>
</evidence>
<dbReference type="Pfam" id="PF00005">
    <property type="entry name" value="ABC_tran"/>
    <property type="match status" value="2"/>
</dbReference>
<keyword evidence="5" id="KW-1185">Reference proteome</keyword>
<dbReference type="PROSITE" id="PS00211">
    <property type="entry name" value="ABC_TRANSPORTER_1"/>
    <property type="match status" value="2"/>
</dbReference>
<evidence type="ECO:0000256" key="2">
    <source>
        <dbReference type="ARBA" id="ARBA00022840"/>
    </source>
</evidence>
<keyword evidence="2" id="KW-0067">ATP-binding</keyword>
<organism evidence="4">
    <name type="scientific">Candidatus Moduliflexus flocculans</name>
    <dbReference type="NCBI Taxonomy" id="1499966"/>
    <lineage>
        <taxon>Bacteria</taxon>
        <taxon>Candidatus Moduliflexota</taxon>
        <taxon>Candidatus Moduliflexia</taxon>
        <taxon>Candidatus Moduliflexales</taxon>
        <taxon>Candidatus Moduliflexaceae</taxon>
    </lineage>
</organism>
<dbReference type="HOGENOM" id="CLU_000604_92_0_0"/>
<reference evidence="4" key="1">
    <citation type="journal article" date="2015" name="PeerJ">
        <title>First genomic representation of candidate bacterial phylum KSB3 points to enhanced environmental sensing as a trigger of wastewater bulking.</title>
        <authorList>
            <person name="Sekiguchi Y."/>
            <person name="Ohashi A."/>
            <person name="Parks D.H."/>
            <person name="Yamauchi T."/>
            <person name="Tyson G.W."/>
            <person name="Hugenholtz P."/>
        </authorList>
    </citation>
    <scope>NUCLEOTIDE SEQUENCE [LARGE SCALE GENOMIC DNA]</scope>
</reference>
<sequence length="538" mass="59575">MRGDISPFPHHYHVGRRDRIRGAETALLQRNLFMPEAIQHLAMQHIVKRFPGVLACDRISIELRAGEILAILGENGAGKTTLMNILYGLYHPDEGQILINGRAVKIETPRHACELGIGMVHQHFMLVPNLTVVENVALGLYNRAIFHLDLNRVRKIILDISQKYRLAVKPDAYVWQLSVGEQQRVELIKALCLGANLLVLDEPTAALTPQETDELIAQLKEMARQGCSIIFISHKLNEVKALSSHICVLRNGQVVYNGNTSEHSVETLAEKMAGREVKLPISREKAAYGEDVLALQDVWAKGDQGTFALQGVSLTVRAGEILGIAGVSGNGQRELADAISGLRRVEKGHIFVEHAEITNLTPQQIINHNLGYVPEDRLHEGTIPSFSISENMIMKNYDRPPMTRSGFLQQKTISLYAQELVNKFQVKCPGIYSSCASLSGGNIQKVILARELTRNPKILVAAYPTRGLDIGATEYVHYRLLEAREANKAVLVISEELDELLNICDRIAVIYEGKILKILSKHEANKSSLGLLMAGVTG</sequence>
<dbReference type="SUPFAM" id="SSF52540">
    <property type="entry name" value="P-loop containing nucleoside triphosphate hydrolases"/>
    <property type="match status" value="2"/>
</dbReference>
<proteinExistence type="predicted"/>
<dbReference type="CDD" id="cd03216">
    <property type="entry name" value="ABC_Carb_Monos_I"/>
    <property type="match status" value="1"/>
</dbReference>
<keyword evidence="1" id="KW-0547">Nucleotide-binding</keyword>
<dbReference type="PANTHER" id="PTHR43790:SF4">
    <property type="entry name" value="GUANOSINE IMPORT ATP-BINDING PROTEIN NUPO"/>
    <property type="match status" value="1"/>
</dbReference>
<dbReference type="GO" id="GO:0016887">
    <property type="term" value="F:ATP hydrolysis activity"/>
    <property type="evidence" value="ECO:0007669"/>
    <property type="project" value="InterPro"/>
</dbReference>
<dbReference type="InterPro" id="IPR050107">
    <property type="entry name" value="ABC_carbohydrate_import_ATPase"/>
</dbReference>
<dbReference type="STRING" id="1499966.U14_05973"/>
<evidence type="ECO:0000256" key="1">
    <source>
        <dbReference type="ARBA" id="ARBA00022741"/>
    </source>
</evidence>
<protein>
    <submittedName>
        <fullName evidence="4">ABC transporter related protein</fullName>
    </submittedName>
</protein>
<gene>
    <name evidence="4" type="ORF">U14_05973</name>
</gene>
<dbReference type="Proteomes" id="UP000030700">
    <property type="component" value="Unassembled WGS sequence"/>
</dbReference>
<dbReference type="AlphaFoldDB" id="A0A081BTF4"/>
<feature type="domain" description="ABC transporter" evidence="3">
    <location>
        <begin position="293"/>
        <end position="537"/>
    </location>
</feature>
<evidence type="ECO:0000313" key="5">
    <source>
        <dbReference type="Proteomes" id="UP000030700"/>
    </source>
</evidence>
<feature type="domain" description="ABC transporter" evidence="3">
    <location>
        <begin position="41"/>
        <end position="276"/>
    </location>
</feature>
<dbReference type="InterPro" id="IPR003593">
    <property type="entry name" value="AAA+_ATPase"/>
</dbReference>
<dbReference type="PROSITE" id="PS50893">
    <property type="entry name" value="ABC_TRANSPORTER_2"/>
    <property type="match status" value="2"/>
</dbReference>
<dbReference type="Gene3D" id="3.40.50.300">
    <property type="entry name" value="P-loop containing nucleotide triphosphate hydrolases"/>
    <property type="match status" value="2"/>
</dbReference>
<evidence type="ECO:0000259" key="3">
    <source>
        <dbReference type="PROSITE" id="PS50893"/>
    </source>
</evidence>
<dbReference type="PANTHER" id="PTHR43790">
    <property type="entry name" value="CARBOHYDRATE TRANSPORT ATP-BINDING PROTEIN MG119-RELATED"/>
    <property type="match status" value="1"/>
</dbReference>
<dbReference type="CDD" id="cd03215">
    <property type="entry name" value="ABC_Carb_Monos_II"/>
    <property type="match status" value="1"/>
</dbReference>
<dbReference type="GO" id="GO:0005524">
    <property type="term" value="F:ATP binding"/>
    <property type="evidence" value="ECO:0007669"/>
    <property type="project" value="UniProtKB-KW"/>
</dbReference>
<accession>A0A081BTF4</accession>
<dbReference type="SMART" id="SM00382">
    <property type="entry name" value="AAA"/>
    <property type="match status" value="1"/>
</dbReference>
<dbReference type="EMBL" id="DF820462">
    <property type="protein sequence ID" value="GAK54685.1"/>
    <property type="molecule type" value="Genomic_DNA"/>
</dbReference>
<dbReference type="InterPro" id="IPR027417">
    <property type="entry name" value="P-loop_NTPase"/>
</dbReference>
<dbReference type="InterPro" id="IPR017871">
    <property type="entry name" value="ABC_transporter-like_CS"/>
</dbReference>
<dbReference type="InterPro" id="IPR003439">
    <property type="entry name" value="ABC_transporter-like_ATP-bd"/>
</dbReference>
<name>A0A081BTF4_9BACT</name>